<dbReference type="InterPro" id="IPR040885">
    <property type="entry name" value="SMP_C2CD2L"/>
</dbReference>
<dbReference type="AlphaFoldDB" id="A0A3P9HMG5"/>
<dbReference type="InterPro" id="IPR039934">
    <property type="entry name" value="C2CD2/C2CD2L"/>
</dbReference>
<feature type="domain" description="Synaptotagmin-like mitochondrial and lipid-binding" evidence="3">
    <location>
        <begin position="101"/>
        <end position="251"/>
    </location>
</feature>
<evidence type="ECO:0000313" key="4">
    <source>
        <dbReference type="Ensembl" id="ENSORLP00015008693.1"/>
    </source>
</evidence>
<evidence type="ECO:0000256" key="1">
    <source>
        <dbReference type="SAM" id="MobiDB-lite"/>
    </source>
</evidence>
<evidence type="ECO:0000256" key="2">
    <source>
        <dbReference type="SAM" id="Phobius"/>
    </source>
</evidence>
<organism evidence="4 5">
    <name type="scientific">Oryzias latipes</name>
    <name type="common">Japanese rice fish</name>
    <name type="synonym">Japanese killifish</name>
    <dbReference type="NCBI Taxonomy" id="8090"/>
    <lineage>
        <taxon>Eukaryota</taxon>
        <taxon>Metazoa</taxon>
        <taxon>Chordata</taxon>
        <taxon>Craniata</taxon>
        <taxon>Vertebrata</taxon>
        <taxon>Euteleostomi</taxon>
        <taxon>Actinopterygii</taxon>
        <taxon>Neopterygii</taxon>
        <taxon>Teleostei</taxon>
        <taxon>Neoteleostei</taxon>
        <taxon>Acanthomorphata</taxon>
        <taxon>Ovalentaria</taxon>
        <taxon>Atherinomorphae</taxon>
        <taxon>Beloniformes</taxon>
        <taxon>Adrianichthyidae</taxon>
        <taxon>Oryziinae</taxon>
        <taxon>Oryzias</taxon>
    </lineage>
</organism>
<feature type="region of interest" description="Disordered" evidence="1">
    <location>
        <begin position="535"/>
        <end position="568"/>
    </location>
</feature>
<feature type="compositionally biased region" description="Polar residues" evidence="1">
    <location>
        <begin position="598"/>
        <end position="618"/>
    </location>
</feature>
<dbReference type="Pfam" id="PF18696">
    <property type="entry name" value="SMP_C2CD2L"/>
    <property type="match status" value="1"/>
</dbReference>
<reference evidence="4" key="4">
    <citation type="submission" date="2025-09" db="UniProtKB">
        <authorList>
            <consortium name="Ensembl"/>
        </authorList>
    </citation>
    <scope>IDENTIFICATION</scope>
    <source>
        <strain evidence="4">HSOK</strain>
    </source>
</reference>
<dbReference type="Proteomes" id="UP000265200">
    <property type="component" value="Chromosome 14"/>
</dbReference>
<feature type="region of interest" description="Disordered" evidence="1">
    <location>
        <begin position="595"/>
        <end position="659"/>
    </location>
</feature>
<name>A0A3P9HMG5_ORYLA</name>
<feature type="transmembrane region" description="Helical" evidence="2">
    <location>
        <begin position="6"/>
        <end position="31"/>
    </location>
</feature>
<accession>A0A3P9HMG5</accession>
<keyword evidence="2" id="KW-0812">Transmembrane</keyword>
<dbReference type="Ensembl" id="ENSORLT00015000388.1">
    <property type="protein sequence ID" value="ENSORLP00015008693.1"/>
    <property type="gene ID" value="ENSORLG00015009490.1"/>
</dbReference>
<reference evidence="4 5" key="2">
    <citation type="submission" date="2017-04" db="EMBL/GenBank/DDBJ databases">
        <title>CpG methylation of centromeres and impact of large insertions on vertebrate speciation.</title>
        <authorList>
            <person name="Ichikawa K."/>
            <person name="Yoshimura J."/>
            <person name="Morishita S."/>
        </authorList>
    </citation>
    <scope>NUCLEOTIDE SEQUENCE</scope>
    <source>
        <strain evidence="4 5">HSOK</strain>
    </source>
</reference>
<reference key="1">
    <citation type="journal article" date="2007" name="Nature">
        <title>The medaka draft genome and insights into vertebrate genome evolution.</title>
        <authorList>
            <person name="Kasahara M."/>
            <person name="Naruse K."/>
            <person name="Sasaki S."/>
            <person name="Nakatani Y."/>
            <person name="Qu W."/>
            <person name="Ahsan B."/>
            <person name="Yamada T."/>
            <person name="Nagayasu Y."/>
            <person name="Doi K."/>
            <person name="Kasai Y."/>
            <person name="Jindo T."/>
            <person name="Kobayashi D."/>
            <person name="Shimada A."/>
            <person name="Toyoda A."/>
            <person name="Kuroki Y."/>
            <person name="Fujiyama A."/>
            <person name="Sasaki T."/>
            <person name="Shimizu A."/>
            <person name="Asakawa S."/>
            <person name="Shimizu N."/>
            <person name="Hashimoto S."/>
            <person name="Yang J."/>
            <person name="Lee Y."/>
            <person name="Matsushima K."/>
            <person name="Sugano S."/>
            <person name="Sakaizumi M."/>
            <person name="Narita T."/>
            <person name="Ohishi K."/>
            <person name="Haga S."/>
            <person name="Ohta F."/>
            <person name="Nomoto H."/>
            <person name="Nogata K."/>
            <person name="Morishita T."/>
            <person name="Endo T."/>
            <person name="Shin-I T."/>
            <person name="Takeda H."/>
            <person name="Morishita S."/>
            <person name="Kohara Y."/>
        </authorList>
    </citation>
    <scope>NUCLEOTIDE SEQUENCE [LARGE SCALE GENOMIC DNA]</scope>
    <source>
        <strain>Hd-rR</strain>
    </source>
</reference>
<dbReference type="CDD" id="cd21683">
    <property type="entry name" value="SMP_C2CD2L"/>
    <property type="match status" value="1"/>
</dbReference>
<reference evidence="4" key="3">
    <citation type="submission" date="2025-08" db="UniProtKB">
        <authorList>
            <consortium name="Ensembl"/>
        </authorList>
    </citation>
    <scope>IDENTIFICATION</scope>
    <source>
        <strain evidence="4">HSOK</strain>
    </source>
</reference>
<dbReference type="PANTHER" id="PTHR21119:SF8">
    <property type="entry name" value="PHOSPHOLIPID TRANSFER PROTEIN C2CD2L"/>
    <property type="match status" value="1"/>
</dbReference>
<keyword evidence="2" id="KW-0472">Membrane</keyword>
<evidence type="ECO:0000313" key="5">
    <source>
        <dbReference type="Proteomes" id="UP000265200"/>
    </source>
</evidence>
<dbReference type="PANTHER" id="PTHR21119">
    <property type="entry name" value="C2 DOMAIN-CONTAINING PROTEIN"/>
    <property type="match status" value="1"/>
</dbReference>
<proteinExistence type="predicted"/>
<protein>
    <submittedName>
        <fullName evidence="4">C2cd2 like</fullName>
    </submittedName>
</protein>
<feature type="compositionally biased region" description="Polar residues" evidence="1">
    <location>
        <begin position="648"/>
        <end position="659"/>
    </location>
</feature>
<sequence>MELHELSWLCLVTLFLASVLIVLGWLFQYSLSVWKLWRSRQRAGLGRGKKPRNQLFQIHAGGVWSFLLRLRSGRDGGPAGEAGVKGLLSSLFSFKSFREHWQRTWIKALNEQACRHGSSLQITFDSSLQLSVAAAIQTVTCTDQSATRMVLHCNCWVDTLMFPVTVTQQSPATVSMETYQVTTAPMVAKVVVSLEELENEGLLMSWNLSKQPSFSLNVLPCKQQTASEGEADLHMIRGLIEDTLFSTQPAMVLNLKASASGLSPPVDHLSGGLNSASQRVSVTRLILRQLRVTLSKVQCSRSGELCCILSLDQPASECRTHFLLIPANPTAVLEWSKDMSLELGPETKEFRIRLLERSGTTEKFIPGHASISLSLQSKTPTGQQTMSISPGNGLAPNAIITAEFLYVETEEPHSSRSTLQIRPSITPTKKVDVDRTIMPDGTIVTTVTTIQSRPKLDSSPESSRLSNGLDPVAETAIRQLTESACKVARRTPTKKSTLIISGVSKIPLTEDNCTLSSDYAAAMDAAMHGNNCKAGHHQDLDETTPSDVSERPSVEDMESDTGSAGGLETRSLKDHKVSFLQSGTKLWFRKRHREKDSSLSQSHENISNMSNFTPTTTEISRKKSGSFSRRLIKRFSFRSSGKSKGTAPATNGGASAVDN</sequence>
<evidence type="ECO:0000259" key="3">
    <source>
        <dbReference type="Pfam" id="PF18696"/>
    </source>
</evidence>
<keyword evidence="2" id="KW-1133">Transmembrane helix</keyword>